<accession>A0A9W9WCB9</accession>
<comment type="caution">
    <text evidence="2">The sequence shown here is derived from an EMBL/GenBank/DDBJ whole genome shotgun (WGS) entry which is preliminary data.</text>
</comment>
<proteinExistence type="predicted"/>
<dbReference type="Pfam" id="PF22917">
    <property type="entry name" value="PRISE"/>
    <property type="match status" value="1"/>
</dbReference>
<name>A0A9W9WCB9_9EURO</name>
<dbReference type="CDD" id="cd08948">
    <property type="entry name" value="5beta-POR_like_SDR_a"/>
    <property type="match status" value="1"/>
</dbReference>
<sequence length="443" mass="49653">MGSELYPVQQKGIFHNLPTFDPSITGLTAIVTGANGISGFHTLRVLLESPERWSKVYALSRRPPPEEMLNLLSESERSRLQHVAIDFLEDPSKIARVLSSFSVTADYVFFYSYLQPKPDPGAAVWSNAEELVKVNSALLNNFLGALKIGKLTPKRILLQTGAKHYGVQIGRIRTPAIESDPNLSHLEPNFYYPQEEALFAYCKEQNTSWNVIRPAWVLGAVTNAQMNALLPIAIYSAVQAQKGEPIAFPSDFETWQYEAHHSTALLTGYLSEWAVLEDKTKNEAFNSQDTGSVTFDRLYEELTRWFGVKNGIIRPEEDLAKFEESIGKAGADTPIGYGPPLVHRTSFKLVDWASRPENKQAWLDLQKESGGALTFNPFDDIDENFAFGDQAFRKVPSLSMNKARLLGWTGFVDTIESLHHIYSEMGDLGMLPRLEVEKPKPLI</sequence>
<evidence type="ECO:0000313" key="2">
    <source>
        <dbReference type="EMBL" id="KAJ5414743.1"/>
    </source>
</evidence>
<dbReference type="PANTHER" id="PTHR32487:SF29">
    <property type="entry name" value="NAD-DEPENDENT EPIMERASE_DEHYDRATASE DOMAIN-CONTAINING PROTEIN"/>
    <property type="match status" value="1"/>
</dbReference>
<evidence type="ECO:0000313" key="3">
    <source>
        <dbReference type="Proteomes" id="UP001147747"/>
    </source>
</evidence>
<dbReference type="SUPFAM" id="SSF51735">
    <property type="entry name" value="NAD(P)-binding Rossmann-fold domains"/>
    <property type="match status" value="1"/>
</dbReference>
<dbReference type="Proteomes" id="UP001147747">
    <property type="component" value="Unassembled WGS sequence"/>
</dbReference>
<dbReference type="AlphaFoldDB" id="A0A9W9WCB9"/>
<dbReference type="RefSeq" id="XP_056494589.1">
    <property type="nucleotide sequence ID" value="XM_056626007.1"/>
</dbReference>
<keyword evidence="3" id="KW-1185">Reference proteome</keyword>
<reference evidence="2" key="1">
    <citation type="submission" date="2022-12" db="EMBL/GenBank/DDBJ databases">
        <authorList>
            <person name="Petersen C."/>
        </authorList>
    </citation>
    <scope>NUCLEOTIDE SEQUENCE</scope>
    <source>
        <strain evidence="2">IBT 29677</strain>
    </source>
</reference>
<evidence type="ECO:0000259" key="1">
    <source>
        <dbReference type="Pfam" id="PF22917"/>
    </source>
</evidence>
<dbReference type="PANTHER" id="PTHR32487">
    <property type="entry name" value="3-OXO-DELTA(4,5)-STEROID 5-BETA-REDUCTASE"/>
    <property type="match status" value="1"/>
</dbReference>
<dbReference type="Gene3D" id="3.40.50.720">
    <property type="entry name" value="NAD(P)-binding Rossmann-like Domain"/>
    <property type="match status" value="1"/>
</dbReference>
<dbReference type="OrthoDB" id="1731983at2759"/>
<dbReference type="InterPro" id="IPR055222">
    <property type="entry name" value="PRISE-like_Rossmann-fold"/>
</dbReference>
<dbReference type="GeneID" id="81364987"/>
<gene>
    <name evidence="2" type="ORF">N7509_001370</name>
</gene>
<feature type="domain" description="PRISE-like Rossmann-fold" evidence="1">
    <location>
        <begin position="29"/>
        <end position="317"/>
    </location>
</feature>
<organism evidence="2 3">
    <name type="scientific">Penicillium cosmopolitanum</name>
    <dbReference type="NCBI Taxonomy" id="1131564"/>
    <lineage>
        <taxon>Eukaryota</taxon>
        <taxon>Fungi</taxon>
        <taxon>Dikarya</taxon>
        <taxon>Ascomycota</taxon>
        <taxon>Pezizomycotina</taxon>
        <taxon>Eurotiomycetes</taxon>
        <taxon>Eurotiomycetidae</taxon>
        <taxon>Eurotiales</taxon>
        <taxon>Aspergillaceae</taxon>
        <taxon>Penicillium</taxon>
    </lineage>
</organism>
<dbReference type="InterPro" id="IPR036291">
    <property type="entry name" value="NAD(P)-bd_dom_sf"/>
</dbReference>
<reference evidence="2" key="2">
    <citation type="journal article" date="2023" name="IMA Fungus">
        <title>Comparative genomic study of the Penicillium genus elucidates a diverse pangenome and 15 lateral gene transfer events.</title>
        <authorList>
            <person name="Petersen C."/>
            <person name="Sorensen T."/>
            <person name="Nielsen M.R."/>
            <person name="Sondergaard T.E."/>
            <person name="Sorensen J.L."/>
            <person name="Fitzpatrick D.A."/>
            <person name="Frisvad J.C."/>
            <person name="Nielsen K.L."/>
        </authorList>
    </citation>
    <scope>NUCLEOTIDE SEQUENCE</scope>
    <source>
        <strain evidence="2">IBT 29677</strain>
    </source>
</reference>
<dbReference type="EMBL" id="JAPZBU010000003">
    <property type="protein sequence ID" value="KAJ5414743.1"/>
    <property type="molecule type" value="Genomic_DNA"/>
</dbReference>
<protein>
    <recommendedName>
        <fullName evidence="1">PRISE-like Rossmann-fold domain-containing protein</fullName>
    </recommendedName>
</protein>